<evidence type="ECO:0000313" key="3">
    <source>
        <dbReference type="Proteomes" id="UP000050794"/>
    </source>
</evidence>
<protein>
    <submittedName>
        <fullName evidence="2 4">Uncharacterized protein</fullName>
    </submittedName>
</protein>
<reference evidence="4" key="1">
    <citation type="submission" date="2016-06" db="UniProtKB">
        <authorList>
            <consortium name="WormBaseParasite"/>
        </authorList>
    </citation>
    <scope>IDENTIFICATION</scope>
</reference>
<evidence type="ECO:0000313" key="2">
    <source>
        <dbReference type="EMBL" id="VDM38927.1"/>
    </source>
</evidence>
<dbReference type="Proteomes" id="UP000050794">
    <property type="component" value="Unassembled WGS sequence"/>
</dbReference>
<gene>
    <name evidence="2" type="ORF">TCNE_LOCUS7606</name>
</gene>
<organism evidence="3 4">
    <name type="scientific">Toxocara canis</name>
    <name type="common">Canine roundworm</name>
    <dbReference type="NCBI Taxonomy" id="6265"/>
    <lineage>
        <taxon>Eukaryota</taxon>
        <taxon>Metazoa</taxon>
        <taxon>Ecdysozoa</taxon>
        <taxon>Nematoda</taxon>
        <taxon>Chromadorea</taxon>
        <taxon>Rhabditida</taxon>
        <taxon>Spirurina</taxon>
        <taxon>Ascaridomorpha</taxon>
        <taxon>Ascaridoidea</taxon>
        <taxon>Toxocaridae</taxon>
        <taxon>Toxocara</taxon>
    </lineage>
</organism>
<feature type="region of interest" description="Disordered" evidence="1">
    <location>
        <begin position="105"/>
        <end position="144"/>
    </location>
</feature>
<dbReference type="WBParaSite" id="TCNE_0000760601-mRNA-1">
    <property type="protein sequence ID" value="TCNE_0000760601-mRNA-1"/>
    <property type="gene ID" value="TCNE_0000760601"/>
</dbReference>
<dbReference type="AlphaFoldDB" id="A0A183UGI6"/>
<proteinExistence type="predicted"/>
<feature type="region of interest" description="Disordered" evidence="1">
    <location>
        <begin position="1"/>
        <end position="22"/>
    </location>
</feature>
<reference evidence="2 3" key="2">
    <citation type="submission" date="2018-11" db="EMBL/GenBank/DDBJ databases">
        <authorList>
            <consortium name="Pathogen Informatics"/>
        </authorList>
    </citation>
    <scope>NUCLEOTIDE SEQUENCE [LARGE SCALE GENOMIC DNA]</scope>
</reference>
<dbReference type="EMBL" id="UYWY01019718">
    <property type="protein sequence ID" value="VDM38927.1"/>
    <property type="molecule type" value="Genomic_DNA"/>
</dbReference>
<sequence length="144" mass="15552">MSKATWQHIGSPALQPPSLTAHSASGDEIKIFGQRAYTYSFQNASAQGVYSAQPTRSRMDLQDGNPCNLLSKDPHRSIAVSIATNRTIFGRSSHVRSGAAIIATYPHAAERTSGTQPRRPPDDTSDSNAQMAAKPQHRTATTYV</sequence>
<name>A0A183UGI6_TOXCA</name>
<keyword evidence="3" id="KW-1185">Reference proteome</keyword>
<evidence type="ECO:0000256" key="1">
    <source>
        <dbReference type="SAM" id="MobiDB-lite"/>
    </source>
</evidence>
<evidence type="ECO:0000313" key="4">
    <source>
        <dbReference type="WBParaSite" id="TCNE_0000760601-mRNA-1"/>
    </source>
</evidence>
<accession>A0A183UGI6</accession>